<evidence type="ECO:0000256" key="1">
    <source>
        <dbReference type="ARBA" id="ARBA00004651"/>
    </source>
</evidence>
<dbReference type="AlphaFoldDB" id="A0AA42DPL0"/>
<organism evidence="11 12">
    <name type="scientific">Holtiella tumoricola</name>
    <dbReference type="NCBI Taxonomy" id="3018743"/>
    <lineage>
        <taxon>Bacteria</taxon>
        <taxon>Bacillati</taxon>
        <taxon>Bacillota</taxon>
        <taxon>Clostridia</taxon>
        <taxon>Lachnospirales</taxon>
        <taxon>Cellulosilyticaceae</taxon>
        <taxon>Holtiella</taxon>
    </lineage>
</organism>
<feature type="transmembrane region" description="Helical" evidence="8">
    <location>
        <begin position="70"/>
        <end position="87"/>
    </location>
</feature>
<dbReference type="InterPro" id="IPR003352">
    <property type="entry name" value="PTS_EIIC"/>
</dbReference>
<feature type="transmembrane region" description="Helical" evidence="8">
    <location>
        <begin position="252"/>
        <end position="270"/>
    </location>
</feature>
<evidence type="ECO:0000256" key="5">
    <source>
        <dbReference type="ARBA" id="ARBA00022692"/>
    </source>
</evidence>
<keyword evidence="7 8" id="KW-0472">Membrane</keyword>
<evidence type="ECO:0000256" key="3">
    <source>
        <dbReference type="ARBA" id="ARBA00022475"/>
    </source>
</evidence>
<evidence type="ECO:0000256" key="8">
    <source>
        <dbReference type="SAM" id="Phobius"/>
    </source>
</evidence>
<feature type="transmembrane region" description="Helical" evidence="8">
    <location>
        <begin position="382"/>
        <end position="400"/>
    </location>
</feature>
<evidence type="ECO:0000256" key="6">
    <source>
        <dbReference type="ARBA" id="ARBA00022989"/>
    </source>
</evidence>
<dbReference type="InterPro" id="IPR051088">
    <property type="entry name" value="PTS_Sugar-EIIC/EIIB"/>
</dbReference>
<keyword evidence="12" id="KW-1185">Reference proteome</keyword>
<comment type="caution">
    <text evidence="11">The sequence shown here is derived from an EMBL/GenBank/DDBJ whole genome shotgun (WGS) entry which is preliminary data.</text>
</comment>
<evidence type="ECO:0000256" key="4">
    <source>
        <dbReference type="ARBA" id="ARBA00022597"/>
    </source>
</evidence>
<dbReference type="GO" id="GO:0005886">
    <property type="term" value="C:plasma membrane"/>
    <property type="evidence" value="ECO:0007669"/>
    <property type="project" value="UniProtKB-SubCell"/>
</dbReference>
<feature type="domain" description="PTS EIIC type-3" evidence="10">
    <location>
        <begin position="1"/>
        <end position="399"/>
    </location>
</feature>
<feature type="transmembrane region" description="Helical" evidence="8">
    <location>
        <begin position="166"/>
        <end position="188"/>
    </location>
</feature>
<dbReference type="SMART" id="SM00052">
    <property type="entry name" value="EAL"/>
    <property type="match status" value="1"/>
</dbReference>
<dbReference type="GO" id="GO:0009401">
    <property type="term" value="P:phosphoenolpyruvate-dependent sugar phosphotransferase system"/>
    <property type="evidence" value="ECO:0007669"/>
    <property type="project" value="InterPro"/>
</dbReference>
<feature type="domain" description="EAL" evidence="9">
    <location>
        <begin position="445"/>
        <end position="698"/>
    </location>
</feature>
<evidence type="ECO:0000259" key="9">
    <source>
        <dbReference type="PROSITE" id="PS50883"/>
    </source>
</evidence>
<evidence type="ECO:0000256" key="2">
    <source>
        <dbReference type="ARBA" id="ARBA00022448"/>
    </source>
</evidence>
<evidence type="ECO:0000313" key="12">
    <source>
        <dbReference type="Proteomes" id="UP001169242"/>
    </source>
</evidence>
<dbReference type="PANTHER" id="PTHR33989">
    <property type="match status" value="1"/>
</dbReference>
<dbReference type="GO" id="GO:0008982">
    <property type="term" value="F:protein-N(PI)-phosphohistidine-sugar phosphotransferase activity"/>
    <property type="evidence" value="ECO:0007669"/>
    <property type="project" value="InterPro"/>
</dbReference>
<dbReference type="PANTHER" id="PTHR33989:SF4">
    <property type="entry name" value="PTS SYSTEM N,N'-DIACETYLCHITOBIOSE-SPECIFIC EIIC COMPONENT"/>
    <property type="match status" value="1"/>
</dbReference>
<keyword evidence="4" id="KW-0762">Sugar transport</keyword>
<sequence>MRTKILTTQWIDNKIVQAVRQGLVMCIPLLMLGSIALVLKTLPIVGYQAFLHGDMGKVLLYLLELMSKDIFDILSLVLVVSIAYSYAELREEEPTTCIIIAIVALCAYIIYAVGDNGFSTDIFTIAWLFTSMCVASAASVLFIWVKGLRNKMGKKYIPWADTRVRIAMEITIPSIVVIVVFSMLNYIIVNWLHNPNIQEVFLYMARKILGSFEGGWVAAIVYVFFLQIFWFFGMHGGNILDPVAKEHFETGLITNINVLASGGEPSIIFTKTFFDVFVFIGGCGSLLCLVIAILLRGKSTKRIGKLSITSILFNINEILVFGMPIVLNPIMFIPFILTPLVLTIVSYIVFKLGWVPMTIQSISWVTPVFISGAMATQSWAGAVLQLVNVIIGVCIYIPFVERLEKRQEGIIKAGIEAVTQNIKELEESGQECVKVQGKNDLISMRKYMINDLEQALHTDALNLYYQPQHNIHGELIGVEALLRWNHYAGGFIYPPLIIDLAREGNLIDELGEWVLQQACKDLETLKSFTDKSMKMSINIVVEQLSHPALVDQIENTLERYNILPSELGIEITEQVALRPTKEVEGLLTRLRGCGVQILMDDFGMGHSSISYLQNIQFDVVKLDGSLVREVLHNKRSRDIIESIIKLAKRMDFDVIAEYVETEEQRQVLEKLGCNIYQGYLYSPAMPFSALTQYVSDERPYTTFREDIYSSMVYEA</sequence>
<feature type="transmembrane region" description="Helical" evidence="8">
    <location>
        <begin position="208"/>
        <end position="232"/>
    </location>
</feature>
<feature type="transmembrane region" description="Helical" evidence="8">
    <location>
        <begin position="276"/>
        <end position="295"/>
    </location>
</feature>
<feature type="transmembrane region" description="Helical" evidence="8">
    <location>
        <begin position="21"/>
        <end position="50"/>
    </location>
</feature>
<feature type="transmembrane region" description="Helical" evidence="8">
    <location>
        <begin position="94"/>
        <end position="113"/>
    </location>
</feature>
<keyword evidence="3" id="KW-1003">Cell membrane</keyword>
<dbReference type="EMBL" id="JAQIFT010000061">
    <property type="protein sequence ID" value="MDA3733162.1"/>
    <property type="molecule type" value="Genomic_DNA"/>
</dbReference>
<dbReference type="PROSITE" id="PS51105">
    <property type="entry name" value="PTS_EIIC_TYPE_3"/>
    <property type="match status" value="1"/>
</dbReference>
<dbReference type="Proteomes" id="UP001169242">
    <property type="component" value="Unassembled WGS sequence"/>
</dbReference>
<dbReference type="Pfam" id="PF00563">
    <property type="entry name" value="EAL"/>
    <property type="match status" value="1"/>
</dbReference>
<proteinExistence type="predicted"/>
<accession>A0AA42DPL0</accession>
<keyword evidence="6 8" id="KW-1133">Transmembrane helix</keyword>
<dbReference type="CDD" id="cd01948">
    <property type="entry name" value="EAL"/>
    <property type="match status" value="1"/>
</dbReference>
<dbReference type="SUPFAM" id="SSF141868">
    <property type="entry name" value="EAL domain-like"/>
    <property type="match status" value="1"/>
</dbReference>
<evidence type="ECO:0000313" key="11">
    <source>
        <dbReference type="EMBL" id="MDA3733162.1"/>
    </source>
</evidence>
<feature type="transmembrane region" description="Helical" evidence="8">
    <location>
        <begin position="332"/>
        <end position="350"/>
    </location>
</feature>
<dbReference type="PROSITE" id="PS50883">
    <property type="entry name" value="EAL"/>
    <property type="match status" value="1"/>
</dbReference>
<dbReference type="InterPro" id="IPR001633">
    <property type="entry name" value="EAL_dom"/>
</dbReference>
<name>A0AA42DPL0_9FIRM</name>
<gene>
    <name evidence="11" type="ORF">PBV87_16925</name>
</gene>
<keyword evidence="5 8" id="KW-0812">Transmembrane</keyword>
<feature type="transmembrane region" description="Helical" evidence="8">
    <location>
        <begin position="307"/>
        <end position="326"/>
    </location>
</feature>
<dbReference type="Gene3D" id="3.20.20.450">
    <property type="entry name" value="EAL domain"/>
    <property type="match status" value="1"/>
</dbReference>
<dbReference type="InterPro" id="IPR035919">
    <property type="entry name" value="EAL_sf"/>
</dbReference>
<keyword evidence="2" id="KW-0813">Transport</keyword>
<feature type="transmembrane region" description="Helical" evidence="8">
    <location>
        <begin position="125"/>
        <end position="145"/>
    </location>
</feature>
<dbReference type="InterPro" id="IPR004501">
    <property type="entry name" value="PTS_EIIC_3"/>
</dbReference>
<evidence type="ECO:0000256" key="7">
    <source>
        <dbReference type="ARBA" id="ARBA00023136"/>
    </source>
</evidence>
<dbReference type="RefSeq" id="WP_271013050.1">
    <property type="nucleotide sequence ID" value="NZ_JAQIFT010000061.1"/>
</dbReference>
<dbReference type="Pfam" id="PF02378">
    <property type="entry name" value="PTS_EIIC"/>
    <property type="match status" value="1"/>
</dbReference>
<protein>
    <submittedName>
        <fullName evidence="11">EAL domain-containing protein</fullName>
    </submittedName>
</protein>
<reference evidence="11" key="1">
    <citation type="journal article" date="2023" name="Int. J. Syst. Evol. Microbiol.">
        <title>&lt;i&gt;Holtiella tumoricola&lt;/i&gt; gen. nov. sp. nov., isolated from a human clinical sample.</title>
        <authorList>
            <person name="Allen-Vercoe E."/>
            <person name="Daigneault M.C."/>
            <person name="Vancuren S.J."/>
            <person name="Cochrane K."/>
            <person name="O'Neal L.L."/>
            <person name="Sankaranarayanan K."/>
            <person name="Lawson P.A."/>
        </authorList>
    </citation>
    <scope>NUCLEOTIDE SEQUENCE</scope>
    <source>
        <strain evidence="11">CC70A</strain>
    </source>
</reference>
<evidence type="ECO:0000259" key="10">
    <source>
        <dbReference type="PROSITE" id="PS51105"/>
    </source>
</evidence>
<comment type="subcellular location">
    <subcellularLocation>
        <location evidence="1">Cell membrane</location>
        <topology evidence="1">Multi-pass membrane protein</topology>
    </subcellularLocation>
</comment>